<keyword evidence="2" id="KW-0489">Methyltransferase</keyword>
<dbReference type="PANTHER" id="PTHR43464:SF83">
    <property type="entry name" value="MALONYL-[ACYL-CARRIER PROTEIN] O-METHYLTRANSFERASE"/>
    <property type="match status" value="1"/>
</dbReference>
<sequence length="284" mass="29948">MTTTFDPIRYKSTTRAQWEDAAAAWDAWGPTLEDWLGPATSLMLDAAGVRAGSRVLDVAAGAGGQSLAAARRAGPTGGVLATDISPAILGYAAAAAARAGLDRVRTREVDGEELDVEAAEFDAAISRLGLIYFPDQTRALAGMYRALRPGGRVAAVVYSTPERNDFFAVPVSIIRRRAGLPAPAPGQPGPFSLGAPGAAEDLLRRAGFRDVGARAVPAPLRLPSAAECVRFERESFGALHQMLAGLAPAERDQTWAEIHRELARFEGPDGFVGPCELLVAWGSK</sequence>
<dbReference type="GO" id="GO:0008168">
    <property type="term" value="F:methyltransferase activity"/>
    <property type="evidence" value="ECO:0007669"/>
    <property type="project" value="UniProtKB-KW"/>
</dbReference>
<name>A0A561T3F3_9PSEU</name>
<reference evidence="2 3" key="1">
    <citation type="submission" date="2019-06" db="EMBL/GenBank/DDBJ databases">
        <title>Sequencing the genomes of 1000 actinobacteria strains.</title>
        <authorList>
            <person name="Klenk H.-P."/>
        </authorList>
    </citation>
    <scope>NUCLEOTIDE SEQUENCE [LARGE SCALE GENOMIC DNA]</scope>
    <source>
        <strain evidence="2 3">DSM 45671</strain>
    </source>
</reference>
<dbReference type="OrthoDB" id="9795634at2"/>
<protein>
    <submittedName>
        <fullName evidence="2">Methyltransferase family protein</fullName>
    </submittedName>
</protein>
<dbReference type="AlphaFoldDB" id="A0A561T3F3"/>
<dbReference type="Pfam" id="PF13649">
    <property type="entry name" value="Methyltransf_25"/>
    <property type="match status" value="1"/>
</dbReference>
<dbReference type="Proteomes" id="UP000321261">
    <property type="component" value="Unassembled WGS sequence"/>
</dbReference>
<evidence type="ECO:0000313" key="2">
    <source>
        <dbReference type="EMBL" id="TWF81625.1"/>
    </source>
</evidence>
<feature type="domain" description="Methyltransferase" evidence="1">
    <location>
        <begin position="55"/>
        <end position="151"/>
    </location>
</feature>
<accession>A0A561T3F3</accession>
<dbReference type="GO" id="GO:0032259">
    <property type="term" value="P:methylation"/>
    <property type="evidence" value="ECO:0007669"/>
    <property type="project" value="UniProtKB-KW"/>
</dbReference>
<dbReference type="CDD" id="cd02440">
    <property type="entry name" value="AdoMet_MTases"/>
    <property type="match status" value="1"/>
</dbReference>
<dbReference type="PANTHER" id="PTHR43464">
    <property type="entry name" value="METHYLTRANSFERASE"/>
    <property type="match status" value="1"/>
</dbReference>
<dbReference type="Gene3D" id="3.40.50.150">
    <property type="entry name" value="Vaccinia Virus protein VP39"/>
    <property type="match status" value="1"/>
</dbReference>
<dbReference type="EMBL" id="VIWU01000001">
    <property type="protein sequence ID" value="TWF81625.1"/>
    <property type="molecule type" value="Genomic_DNA"/>
</dbReference>
<evidence type="ECO:0000313" key="3">
    <source>
        <dbReference type="Proteomes" id="UP000321261"/>
    </source>
</evidence>
<keyword evidence="3" id="KW-1185">Reference proteome</keyword>
<dbReference type="RefSeq" id="WP_147260083.1">
    <property type="nucleotide sequence ID" value="NZ_VIWU01000001.1"/>
</dbReference>
<dbReference type="SUPFAM" id="SSF53335">
    <property type="entry name" value="S-adenosyl-L-methionine-dependent methyltransferases"/>
    <property type="match status" value="1"/>
</dbReference>
<keyword evidence="2" id="KW-0808">Transferase</keyword>
<organism evidence="2 3">
    <name type="scientific">Pseudonocardia hierapolitana</name>
    <dbReference type="NCBI Taxonomy" id="1128676"/>
    <lineage>
        <taxon>Bacteria</taxon>
        <taxon>Bacillati</taxon>
        <taxon>Actinomycetota</taxon>
        <taxon>Actinomycetes</taxon>
        <taxon>Pseudonocardiales</taxon>
        <taxon>Pseudonocardiaceae</taxon>
        <taxon>Pseudonocardia</taxon>
    </lineage>
</organism>
<dbReference type="InterPro" id="IPR041698">
    <property type="entry name" value="Methyltransf_25"/>
</dbReference>
<proteinExistence type="predicted"/>
<gene>
    <name evidence="2" type="ORF">FHX44_117570</name>
</gene>
<dbReference type="InterPro" id="IPR029063">
    <property type="entry name" value="SAM-dependent_MTases_sf"/>
</dbReference>
<evidence type="ECO:0000259" key="1">
    <source>
        <dbReference type="Pfam" id="PF13649"/>
    </source>
</evidence>
<comment type="caution">
    <text evidence="2">The sequence shown here is derived from an EMBL/GenBank/DDBJ whole genome shotgun (WGS) entry which is preliminary data.</text>
</comment>